<name>A0ABS1YCN2_9ACTN</name>
<sequence>MVTADAAMPQPGTRRAEVLAEIERQSEQTKFGLQARLKLSSGQTDRILRQLVAARLVGIVRDERGRARYVSLEQWRSAANNPHTRPS</sequence>
<dbReference type="InterPro" id="IPR036388">
    <property type="entry name" value="WH-like_DNA-bd_sf"/>
</dbReference>
<reference evidence="1 2" key="1">
    <citation type="submission" date="2021-01" db="EMBL/GenBank/DDBJ databases">
        <title>Draft genome sequence of Micromonospora sp. strain STR1s_6.</title>
        <authorList>
            <person name="Karlyshev A."/>
            <person name="Jawad R."/>
        </authorList>
    </citation>
    <scope>NUCLEOTIDE SEQUENCE [LARGE SCALE GENOMIC DNA]</scope>
    <source>
        <strain evidence="1 2">STR1S-6</strain>
    </source>
</reference>
<accession>A0ABS1YCN2</accession>
<proteinExistence type="predicted"/>
<keyword evidence="2" id="KW-1185">Reference proteome</keyword>
<dbReference type="InterPro" id="IPR036390">
    <property type="entry name" value="WH_DNA-bd_sf"/>
</dbReference>
<dbReference type="Proteomes" id="UP000622245">
    <property type="component" value="Unassembled WGS sequence"/>
</dbReference>
<evidence type="ECO:0000313" key="2">
    <source>
        <dbReference type="Proteomes" id="UP000622245"/>
    </source>
</evidence>
<dbReference type="SUPFAM" id="SSF46785">
    <property type="entry name" value="Winged helix' DNA-binding domain"/>
    <property type="match status" value="1"/>
</dbReference>
<organism evidence="1 2">
    <name type="scientific">Micromonospora tarensis</name>
    <dbReference type="NCBI Taxonomy" id="2806100"/>
    <lineage>
        <taxon>Bacteria</taxon>
        <taxon>Bacillati</taxon>
        <taxon>Actinomycetota</taxon>
        <taxon>Actinomycetes</taxon>
        <taxon>Micromonosporales</taxon>
        <taxon>Micromonosporaceae</taxon>
        <taxon>Micromonospora</taxon>
    </lineage>
</organism>
<dbReference type="EMBL" id="JAEVHL010000017">
    <property type="protein sequence ID" value="MBM0275112.1"/>
    <property type="molecule type" value="Genomic_DNA"/>
</dbReference>
<gene>
    <name evidence="1" type="ORF">JM949_06395</name>
</gene>
<protein>
    <submittedName>
        <fullName evidence="1">Uncharacterized protein</fullName>
    </submittedName>
</protein>
<evidence type="ECO:0000313" key="1">
    <source>
        <dbReference type="EMBL" id="MBM0275112.1"/>
    </source>
</evidence>
<dbReference type="RefSeq" id="WP_203147518.1">
    <property type="nucleotide sequence ID" value="NZ_JAEVHL010000017.1"/>
</dbReference>
<comment type="caution">
    <text evidence="1">The sequence shown here is derived from an EMBL/GenBank/DDBJ whole genome shotgun (WGS) entry which is preliminary data.</text>
</comment>
<dbReference type="Gene3D" id="1.10.10.10">
    <property type="entry name" value="Winged helix-like DNA-binding domain superfamily/Winged helix DNA-binding domain"/>
    <property type="match status" value="1"/>
</dbReference>